<reference evidence="1" key="1">
    <citation type="submission" date="2021-03" db="EMBL/GenBank/DDBJ databases">
        <title>Molecular epidemiology and mechanisms of colistin and carbapenem resistance in Enterobacteriaceae from clinical isolates, the environment and porcine samples in Pretoria, South Africa.</title>
        <authorList>
            <person name="Bogoshi D."/>
            <person name="Mbelle N.M."/>
            <person name="Naidoo V."/>
            <person name="Osei Sekyere J."/>
        </authorList>
    </citation>
    <scope>NUCLEOTIDE SEQUENCE</scope>
    <source>
        <strain evidence="1">C029</strain>
    </source>
</reference>
<organism evidence="1 2">
    <name type="scientific">Klebsiella pneumoniae</name>
    <dbReference type="NCBI Taxonomy" id="573"/>
    <lineage>
        <taxon>Bacteria</taxon>
        <taxon>Pseudomonadati</taxon>
        <taxon>Pseudomonadota</taxon>
        <taxon>Gammaproteobacteria</taxon>
        <taxon>Enterobacterales</taxon>
        <taxon>Enterobacteriaceae</taxon>
        <taxon>Klebsiella/Raoultella group</taxon>
        <taxon>Klebsiella</taxon>
        <taxon>Klebsiella pneumoniae complex</taxon>
    </lineage>
</organism>
<evidence type="ECO:0000313" key="2">
    <source>
        <dbReference type="Proteomes" id="UP000664267"/>
    </source>
</evidence>
<evidence type="ECO:0000313" key="1">
    <source>
        <dbReference type="EMBL" id="MBO2025367.1"/>
    </source>
</evidence>
<dbReference type="AlphaFoldDB" id="A0A939NL08"/>
<dbReference type="Proteomes" id="UP000664267">
    <property type="component" value="Unassembled WGS sequence"/>
</dbReference>
<dbReference type="EMBL" id="JAGETN010000002">
    <property type="protein sequence ID" value="MBO2025367.1"/>
    <property type="molecule type" value="Genomic_DNA"/>
</dbReference>
<protein>
    <submittedName>
        <fullName evidence="1">Uncharacterized protein</fullName>
    </submittedName>
</protein>
<proteinExistence type="predicted"/>
<sequence length="67" mass="7374">MIAAKLHCAPDVHAIKAALALALPSVQGQMESLAVDMGYPPGCWPSSIRWRLARASRRWSSLWASER</sequence>
<gene>
    <name evidence="1" type="ORF">J4733_02395</name>
</gene>
<accession>A0A939NL08</accession>
<comment type="caution">
    <text evidence="1">The sequence shown here is derived from an EMBL/GenBank/DDBJ whole genome shotgun (WGS) entry which is preliminary data.</text>
</comment>
<name>A0A939NL08_KLEPN</name>